<dbReference type="GO" id="GO:0016020">
    <property type="term" value="C:membrane"/>
    <property type="evidence" value="ECO:0007669"/>
    <property type="project" value="UniProtKB-SubCell"/>
</dbReference>
<dbReference type="InterPro" id="IPR036739">
    <property type="entry name" value="SLC41_membr_dom_sf"/>
</dbReference>
<keyword evidence="5" id="KW-0460">Magnesium</keyword>
<name>A0A7S1D0V7_CYCTE</name>
<dbReference type="SUPFAM" id="SSF161093">
    <property type="entry name" value="MgtE membrane domain-like"/>
    <property type="match status" value="1"/>
</dbReference>
<dbReference type="PANTHER" id="PTHR41394">
    <property type="entry name" value="MAGNESIUM TRANSPORTER MGTE"/>
    <property type="match status" value="1"/>
</dbReference>
<feature type="transmembrane region" description="Helical" evidence="9">
    <location>
        <begin position="306"/>
        <end position="327"/>
    </location>
</feature>
<evidence type="ECO:0000256" key="8">
    <source>
        <dbReference type="SAM" id="MobiDB-lite"/>
    </source>
</evidence>
<dbReference type="Gene3D" id="1.10.357.20">
    <property type="entry name" value="SLC41 divalent cation transporters, integral membrane domain"/>
    <property type="match status" value="1"/>
</dbReference>
<feature type="compositionally biased region" description="Basic and acidic residues" evidence="8">
    <location>
        <begin position="130"/>
        <end position="152"/>
    </location>
</feature>
<accession>A0A7S1D0V7</accession>
<dbReference type="InterPro" id="IPR006667">
    <property type="entry name" value="SLC41_membr_dom"/>
</dbReference>
<comment type="similarity">
    <text evidence="2">Belongs to the SLC41A transporter family.</text>
</comment>
<gene>
    <name evidence="11" type="ORF">CTEN0397_LOCUS5692</name>
</gene>
<feature type="region of interest" description="Disordered" evidence="8">
    <location>
        <begin position="12"/>
        <end position="56"/>
    </location>
</feature>
<evidence type="ECO:0000256" key="2">
    <source>
        <dbReference type="ARBA" id="ARBA00009749"/>
    </source>
</evidence>
<dbReference type="AlphaFoldDB" id="A0A7S1D0V7"/>
<evidence type="ECO:0000256" key="7">
    <source>
        <dbReference type="ARBA" id="ARBA00023136"/>
    </source>
</evidence>
<dbReference type="GO" id="GO:0008324">
    <property type="term" value="F:monoatomic cation transmembrane transporter activity"/>
    <property type="evidence" value="ECO:0007669"/>
    <property type="project" value="InterPro"/>
</dbReference>
<feature type="transmembrane region" description="Helical" evidence="9">
    <location>
        <begin position="278"/>
        <end position="300"/>
    </location>
</feature>
<evidence type="ECO:0000259" key="10">
    <source>
        <dbReference type="Pfam" id="PF01769"/>
    </source>
</evidence>
<feature type="compositionally biased region" description="Polar residues" evidence="8">
    <location>
        <begin position="45"/>
        <end position="56"/>
    </location>
</feature>
<feature type="domain" description="SLC41A/MgtE integral membrane" evidence="10">
    <location>
        <begin position="238"/>
        <end position="359"/>
    </location>
</feature>
<feature type="region of interest" description="Disordered" evidence="8">
    <location>
        <begin position="84"/>
        <end position="163"/>
    </location>
</feature>
<comment type="subcellular location">
    <subcellularLocation>
        <location evidence="1">Membrane</location>
        <topology evidence="1">Multi-pass membrane protein</topology>
    </subcellularLocation>
</comment>
<evidence type="ECO:0000256" key="1">
    <source>
        <dbReference type="ARBA" id="ARBA00004141"/>
    </source>
</evidence>
<keyword evidence="6 9" id="KW-1133">Transmembrane helix</keyword>
<organism evidence="11">
    <name type="scientific">Cyclophora tenuis</name>
    <name type="common">Marine diatom</name>
    <dbReference type="NCBI Taxonomy" id="216820"/>
    <lineage>
        <taxon>Eukaryota</taxon>
        <taxon>Sar</taxon>
        <taxon>Stramenopiles</taxon>
        <taxon>Ochrophyta</taxon>
        <taxon>Bacillariophyta</taxon>
        <taxon>Fragilariophyceae</taxon>
        <taxon>Fragilariophycidae</taxon>
        <taxon>Cyclophorales</taxon>
        <taxon>Cyclophoraceae</taxon>
        <taxon>Cyclophora</taxon>
    </lineage>
</organism>
<reference evidence="11" key="1">
    <citation type="submission" date="2021-01" db="EMBL/GenBank/DDBJ databases">
        <authorList>
            <person name="Corre E."/>
            <person name="Pelletier E."/>
            <person name="Niang G."/>
            <person name="Scheremetjew M."/>
            <person name="Finn R."/>
            <person name="Kale V."/>
            <person name="Holt S."/>
            <person name="Cochrane G."/>
            <person name="Meng A."/>
            <person name="Brown T."/>
            <person name="Cohen L."/>
        </authorList>
    </citation>
    <scope>NUCLEOTIDE SEQUENCE</scope>
    <source>
        <strain evidence="11">ECT3854</strain>
    </source>
</reference>
<dbReference type="PANTHER" id="PTHR41394:SF5">
    <property type="entry name" value="SLC41A_MGTE INTEGRAL MEMBRANE DOMAIN-CONTAINING PROTEIN"/>
    <property type="match status" value="1"/>
</dbReference>
<protein>
    <recommendedName>
        <fullName evidence="10">SLC41A/MgtE integral membrane domain-containing protein</fullName>
    </recommendedName>
</protein>
<dbReference type="EMBL" id="HBFW01008760">
    <property type="protein sequence ID" value="CAD8934659.1"/>
    <property type="molecule type" value="Transcribed_RNA"/>
</dbReference>
<keyword evidence="4 9" id="KW-0812">Transmembrane</keyword>
<keyword evidence="7 9" id="KW-0472">Membrane</keyword>
<feature type="transmembrane region" description="Helical" evidence="9">
    <location>
        <begin position="347"/>
        <end position="365"/>
    </location>
</feature>
<keyword evidence="3" id="KW-0813">Transport</keyword>
<evidence type="ECO:0000256" key="5">
    <source>
        <dbReference type="ARBA" id="ARBA00022842"/>
    </source>
</evidence>
<evidence type="ECO:0000256" key="9">
    <source>
        <dbReference type="SAM" id="Phobius"/>
    </source>
</evidence>
<evidence type="ECO:0000256" key="4">
    <source>
        <dbReference type="ARBA" id="ARBA00022692"/>
    </source>
</evidence>
<evidence type="ECO:0000256" key="6">
    <source>
        <dbReference type="ARBA" id="ARBA00022989"/>
    </source>
</evidence>
<feature type="compositionally biased region" description="Basic residues" evidence="8">
    <location>
        <begin position="12"/>
        <end position="25"/>
    </location>
</feature>
<dbReference type="Pfam" id="PF01769">
    <property type="entry name" value="MgtE"/>
    <property type="match status" value="1"/>
</dbReference>
<proteinExistence type="inferred from homology"/>
<evidence type="ECO:0000313" key="11">
    <source>
        <dbReference type="EMBL" id="CAD8934659.1"/>
    </source>
</evidence>
<evidence type="ECO:0000256" key="3">
    <source>
        <dbReference type="ARBA" id="ARBA00022448"/>
    </source>
</evidence>
<sequence>MTTYLGWQEVRHRKSHGIRERRKKQSIIMEPVENNKPMDEEENSNNEIQSRVSVSTLEQENKELRAQIASMKLLLEKYERELKPPLDQTVEESDRTSSSQEPTETQRKSPNKLTAPPQSPKSVGSPLSPKVEKEVVHRKEGGYRQAKTKEPDLETATETDDSLERDTYPLVPLEAEFIEDGEVIQRTSDFLEMPFSKMVTDRGGWLVMLLVLQSMSSFIIKRNEDLLQQHRAIVEFLTMLVGAGGNAGNQASVGVIRGLAIGSIRGNAGVKAFLRREFTVGLCLSLILGMAGLIRAAIFFTPWPETIAITSSLFMIVMMSVLIGATLPLGMKLVGIDPAHSSTTIQVVMDILGVTVTVLVCGLILDSSVGKWLGV</sequence>